<accession>A0A6G9YG29</accession>
<sequence>MVLSVLARPAQCLRTAISRVTGYCSLAYFSAAQAVSAGSRWAGALLLMAIPVAEIAIGLDVITAVALIAPVWAVLIAIAMTGVYLYRRRRHRKSAE</sequence>
<organism evidence="2 3">
    <name type="scientific">Nocardia arthritidis</name>
    <dbReference type="NCBI Taxonomy" id="228602"/>
    <lineage>
        <taxon>Bacteria</taxon>
        <taxon>Bacillati</taxon>
        <taxon>Actinomycetota</taxon>
        <taxon>Actinomycetes</taxon>
        <taxon>Mycobacteriales</taxon>
        <taxon>Nocardiaceae</taxon>
        <taxon>Nocardia</taxon>
    </lineage>
</organism>
<name>A0A6G9YG29_9NOCA</name>
<feature type="transmembrane region" description="Helical" evidence="1">
    <location>
        <begin position="65"/>
        <end position="86"/>
    </location>
</feature>
<dbReference type="RefSeq" id="WP_167474880.1">
    <property type="nucleotide sequence ID" value="NZ_CP046172.1"/>
</dbReference>
<reference evidence="2 3" key="1">
    <citation type="journal article" date="2019" name="ACS Chem. Biol.">
        <title>Identification and Mobilization of a Cryptic Antibiotic Biosynthesis Gene Locus from a Human-Pathogenic Nocardia Isolate.</title>
        <authorList>
            <person name="Herisse M."/>
            <person name="Ishida K."/>
            <person name="Porter J.L."/>
            <person name="Howden B."/>
            <person name="Hertweck C."/>
            <person name="Stinear T.P."/>
            <person name="Pidot S.J."/>
        </authorList>
    </citation>
    <scope>NUCLEOTIDE SEQUENCE [LARGE SCALE GENOMIC DNA]</scope>
    <source>
        <strain evidence="2 3">AUSMDU00012717</strain>
    </source>
</reference>
<evidence type="ECO:0000256" key="1">
    <source>
        <dbReference type="SAM" id="Phobius"/>
    </source>
</evidence>
<dbReference type="AlphaFoldDB" id="A0A6G9YG29"/>
<keyword evidence="1" id="KW-1133">Transmembrane helix</keyword>
<keyword evidence="3" id="KW-1185">Reference proteome</keyword>
<dbReference type="Proteomes" id="UP000503540">
    <property type="component" value="Chromosome"/>
</dbReference>
<dbReference type="KEGG" id="nah:F5544_21495"/>
<evidence type="ECO:0000313" key="3">
    <source>
        <dbReference type="Proteomes" id="UP000503540"/>
    </source>
</evidence>
<gene>
    <name evidence="2" type="ORF">F5544_21495</name>
</gene>
<dbReference type="EMBL" id="CP046172">
    <property type="protein sequence ID" value="QIS12162.1"/>
    <property type="molecule type" value="Genomic_DNA"/>
</dbReference>
<keyword evidence="1" id="KW-0812">Transmembrane</keyword>
<keyword evidence="1" id="KW-0472">Membrane</keyword>
<protein>
    <submittedName>
        <fullName evidence="2">Uncharacterized protein</fullName>
    </submittedName>
</protein>
<feature type="transmembrane region" description="Helical" evidence="1">
    <location>
        <begin position="41"/>
        <end position="59"/>
    </location>
</feature>
<evidence type="ECO:0000313" key="2">
    <source>
        <dbReference type="EMBL" id="QIS12162.1"/>
    </source>
</evidence>
<proteinExistence type="predicted"/>